<keyword evidence="3" id="KW-1185">Reference proteome</keyword>
<comment type="caution">
    <text evidence="2">The sequence shown here is derived from an EMBL/GenBank/DDBJ whole genome shotgun (WGS) entry which is preliminary data.</text>
</comment>
<dbReference type="Gene3D" id="3.10.450.50">
    <property type="match status" value="1"/>
</dbReference>
<protein>
    <submittedName>
        <fullName evidence="2">Nuclear transport factor 2 family protein</fullName>
    </submittedName>
</protein>
<name>A0A842HQK3_9SPHN</name>
<dbReference type="Proteomes" id="UP000564378">
    <property type="component" value="Unassembled WGS sequence"/>
</dbReference>
<dbReference type="EMBL" id="JACJVJ010000001">
    <property type="protein sequence ID" value="MBC2776018.1"/>
    <property type="molecule type" value="Genomic_DNA"/>
</dbReference>
<gene>
    <name evidence="2" type="ORF">H6P80_00130</name>
</gene>
<feature type="domain" description="SnoaL-like" evidence="1">
    <location>
        <begin position="11"/>
        <end position="120"/>
    </location>
</feature>
<dbReference type="RefSeq" id="WP_185799338.1">
    <property type="nucleotide sequence ID" value="NZ_JACJVJ010000001.1"/>
</dbReference>
<dbReference type="InterPro" id="IPR032710">
    <property type="entry name" value="NTF2-like_dom_sf"/>
</dbReference>
<dbReference type="Pfam" id="PF12680">
    <property type="entry name" value="SnoaL_2"/>
    <property type="match status" value="1"/>
</dbReference>
<reference evidence="2 3" key="1">
    <citation type="submission" date="2020-08" db="EMBL/GenBank/DDBJ databases">
        <title>Draft genome sequence of Parasphingopyxis sp. GrpM-11.</title>
        <authorList>
            <person name="Oh J."/>
            <person name="Roh D.-H."/>
        </authorList>
    </citation>
    <scope>NUCLEOTIDE SEQUENCE [LARGE SCALE GENOMIC DNA]</scope>
    <source>
        <strain evidence="2 3">GrpM-11</strain>
    </source>
</reference>
<evidence type="ECO:0000313" key="3">
    <source>
        <dbReference type="Proteomes" id="UP000564378"/>
    </source>
</evidence>
<dbReference type="SUPFAM" id="SSF54427">
    <property type="entry name" value="NTF2-like"/>
    <property type="match status" value="1"/>
</dbReference>
<organism evidence="2 3">
    <name type="scientific">Parasphingopyxis marina</name>
    <dbReference type="NCBI Taxonomy" id="2761622"/>
    <lineage>
        <taxon>Bacteria</taxon>
        <taxon>Pseudomonadati</taxon>
        <taxon>Pseudomonadota</taxon>
        <taxon>Alphaproteobacteria</taxon>
        <taxon>Sphingomonadales</taxon>
        <taxon>Sphingomonadaceae</taxon>
        <taxon>Parasphingopyxis</taxon>
    </lineage>
</organism>
<dbReference type="InterPro" id="IPR037401">
    <property type="entry name" value="SnoaL-like"/>
</dbReference>
<evidence type="ECO:0000313" key="2">
    <source>
        <dbReference type="EMBL" id="MBC2776018.1"/>
    </source>
</evidence>
<evidence type="ECO:0000259" key="1">
    <source>
        <dbReference type="Pfam" id="PF12680"/>
    </source>
</evidence>
<dbReference type="AlphaFoldDB" id="A0A842HQK3"/>
<proteinExistence type="predicted"/>
<sequence>MKQPGSRAWFEAYLAAFNGDDFDGFGAYYADDVAFHGRAATLTGRNAILDFYRGVKERLEENLELLTFVGSPDRVAVEVRTTLRPYEDWLDFPTGPLKAGELRQSINFAFYDIADGKFTRIRSAGFARIA</sequence>
<accession>A0A842HQK3</accession>